<sequence length="103" mass="11807">MRDLASGTVCIFQTYYLRRFSYQLHAGSTAPYEHLCNTMKRHIFLHTLSQGGGKTGAQPVFHHQGQCQHPELGLDVINLVFNGAMCFILYFNIYLDEIYKFTA</sequence>
<keyword evidence="1" id="KW-1133">Transmembrane helix</keyword>
<keyword evidence="1" id="KW-0472">Membrane</keyword>
<accession>A0AAX6ECE7</accession>
<keyword evidence="3" id="KW-1185">Reference proteome</keyword>
<evidence type="ECO:0000313" key="2">
    <source>
        <dbReference type="EMBL" id="KAJ6801746.1"/>
    </source>
</evidence>
<name>A0AAX6ECE7_IRIPA</name>
<evidence type="ECO:0000256" key="1">
    <source>
        <dbReference type="SAM" id="Phobius"/>
    </source>
</evidence>
<dbReference type="Proteomes" id="UP001140949">
    <property type="component" value="Unassembled WGS sequence"/>
</dbReference>
<protein>
    <submittedName>
        <fullName evidence="2">ADP-ribosylation factor GTPase-activating protein AGD7-like</fullName>
    </submittedName>
</protein>
<organism evidence="2 3">
    <name type="scientific">Iris pallida</name>
    <name type="common">Sweet iris</name>
    <dbReference type="NCBI Taxonomy" id="29817"/>
    <lineage>
        <taxon>Eukaryota</taxon>
        <taxon>Viridiplantae</taxon>
        <taxon>Streptophyta</taxon>
        <taxon>Embryophyta</taxon>
        <taxon>Tracheophyta</taxon>
        <taxon>Spermatophyta</taxon>
        <taxon>Magnoliopsida</taxon>
        <taxon>Liliopsida</taxon>
        <taxon>Asparagales</taxon>
        <taxon>Iridaceae</taxon>
        <taxon>Iridoideae</taxon>
        <taxon>Irideae</taxon>
        <taxon>Iris</taxon>
    </lineage>
</organism>
<feature type="transmembrane region" description="Helical" evidence="1">
    <location>
        <begin position="76"/>
        <end position="95"/>
    </location>
</feature>
<comment type="caution">
    <text evidence="2">The sequence shown here is derived from an EMBL/GenBank/DDBJ whole genome shotgun (WGS) entry which is preliminary data.</text>
</comment>
<reference evidence="2" key="1">
    <citation type="journal article" date="2023" name="GigaByte">
        <title>Genome assembly of the bearded iris, Iris pallida Lam.</title>
        <authorList>
            <person name="Bruccoleri R.E."/>
            <person name="Oakeley E.J."/>
            <person name="Faust A.M.E."/>
            <person name="Altorfer M."/>
            <person name="Dessus-Babus S."/>
            <person name="Burckhardt D."/>
            <person name="Oertli M."/>
            <person name="Naumann U."/>
            <person name="Petersen F."/>
            <person name="Wong J."/>
        </authorList>
    </citation>
    <scope>NUCLEOTIDE SEQUENCE</scope>
    <source>
        <strain evidence="2">GSM-AAB239-AS_SAM_17_03QT</strain>
    </source>
</reference>
<keyword evidence="1" id="KW-0812">Transmembrane</keyword>
<reference evidence="2" key="2">
    <citation type="submission" date="2023-04" db="EMBL/GenBank/DDBJ databases">
        <authorList>
            <person name="Bruccoleri R.E."/>
            <person name="Oakeley E.J."/>
            <person name="Faust A.-M."/>
            <person name="Dessus-Babus S."/>
            <person name="Altorfer M."/>
            <person name="Burckhardt D."/>
            <person name="Oertli M."/>
            <person name="Naumann U."/>
            <person name="Petersen F."/>
            <person name="Wong J."/>
        </authorList>
    </citation>
    <scope>NUCLEOTIDE SEQUENCE</scope>
    <source>
        <strain evidence="2">GSM-AAB239-AS_SAM_17_03QT</strain>
        <tissue evidence="2">Leaf</tissue>
    </source>
</reference>
<proteinExistence type="predicted"/>
<dbReference type="EMBL" id="JANAVB010037620">
    <property type="protein sequence ID" value="KAJ6801746.1"/>
    <property type="molecule type" value="Genomic_DNA"/>
</dbReference>
<dbReference type="AlphaFoldDB" id="A0AAX6ECE7"/>
<gene>
    <name evidence="2" type="ORF">M6B38_195890</name>
</gene>
<evidence type="ECO:0000313" key="3">
    <source>
        <dbReference type="Proteomes" id="UP001140949"/>
    </source>
</evidence>